<feature type="region of interest" description="Disordered" evidence="1">
    <location>
        <begin position="226"/>
        <end position="329"/>
    </location>
</feature>
<proteinExistence type="predicted"/>
<dbReference type="Proteomes" id="UP000515125">
    <property type="component" value="Unplaced"/>
</dbReference>
<sequence>MSTLETFKVADKGKSFNFCALPQDAVYFSRECESLEAELSRILDSGGRRVLANFIAFSSAKLSPGEMQEASPYPSKPPITARGRCSNCRASEAERDAAHAVRSRKGSSELAFICPAWNPPQAACISCYKLEGLCAFLETHAERIQAAAQDYAWATEAGGGARTLPQQTGSQAETEGCDTIGQKPCVCCIPRFLTLSASPFLLQALYSANTSRSGVSVHLARRPRAPAAAGSSQGPQQRALSLCGPLASNAGKPNEGSSNSSRRGPRVRRAETESMVAAYSREPAKTTAAPPLVSATPTPARDHISAHRPSPGHSSPACSPASSPPQPLTAALSLLTAPLAQCGAVRG</sequence>
<name>A0A6P6S1E6_9EIME</name>
<reference evidence="3" key="1">
    <citation type="submission" date="2025-08" db="UniProtKB">
        <authorList>
            <consortium name="RefSeq"/>
        </authorList>
    </citation>
    <scope>IDENTIFICATION</scope>
</reference>
<keyword evidence="2" id="KW-1185">Reference proteome</keyword>
<feature type="compositionally biased region" description="Low complexity" evidence="1">
    <location>
        <begin position="226"/>
        <end position="239"/>
    </location>
</feature>
<evidence type="ECO:0000313" key="3">
    <source>
        <dbReference type="RefSeq" id="XP_026193604.1"/>
    </source>
</evidence>
<evidence type="ECO:0000313" key="2">
    <source>
        <dbReference type="Proteomes" id="UP000515125"/>
    </source>
</evidence>
<evidence type="ECO:0000256" key="1">
    <source>
        <dbReference type="SAM" id="MobiDB-lite"/>
    </source>
</evidence>
<dbReference type="OrthoDB" id="10314525at2759"/>
<protein>
    <submittedName>
        <fullName evidence="3">Uncharacterized protein LOC34624352</fullName>
    </submittedName>
</protein>
<dbReference type="AlphaFoldDB" id="A0A6P6S1E6"/>
<gene>
    <name evidence="3" type="primary">LOC34624352</name>
</gene>
<dbReference type="RefSeq" id="XP_026193604.1">
    <property type="nucleotide sequence ID" value="XM_026337819.1"/>
</dbReference>
<organism evidence="2 3">
    <name type="scientific">Cyclospora cayetanensis</name>
    <dbReference type="NCBI Taxonomy" id="88456"/>
    <lineage>
        <taxon>Eukaryota</taxon>
        <taxon>Sar</taxon>
        <taxon>Alveolata</taxon>
        <taxon>Apicomplexa</taxon>
        <taxon>Conoidasida</taxon>
        <taxon>Coccidia</taxon>
        <taxon>Eucoccidiorida</taxon>
        <taxon>Eimeriorina</taxon>
        <taxon>Eimeriidae</taxon>
        <taxon>Cyclospora</taxon>
    </lineage>
</organism>
<dbReference type="GeneID" id="34624352"/>
<accession>A0A6P6S1E6</accession>
<feature type="compositionally biased region" description="Low complexity" evidence="1">
    <location>
        <begin position="309"/>
        <end position="321"/>
    </location>
</feature>